<organism evidence="2 3">
    <name type="scientific">Caenorhabditis japonica</name>
    <dbReference type="NCBI Taxonomy" id="281687"/>
    <lineage>
        <taxon>Eukaryota</taxon>
        <taxon>Metazoa</taxon>
        <taxon>Ecdysozoa</taxon>
        <taxon>Nematoda</taxon>
        <taxon>Chromadorea</taxon>
        <taxon>Rhabditida</taxon>
        <taxon>Rhabditina</taxon>
        <taxon>Rhabditomorpha</taxon>
        <taxon>Rhabditoidea</taxon>
        <taxon>Rhabditidae</taxon>
        <taxon>Peloderinae</taxon>
        <taxon>Caenorhabditis</taxon>
    </lineage>
</organism>
<keyword evidence="1" id="KW-0175">Coiled coil</keyword>
<sequence>MDHPPQLSCEAARAANPTSFRDAVIKDLHLAHNRITDVYESVQCRIEELRAQKRSKRQNAHRLSKQCHSSQSVKTNIGQDTIDSNVIAHTITDDEDITPIFLRRSQESMQHPIHHDNRIHLAAGIRSVSQFMYASRVFDKDRSIIFITNQDIILLDISMGFAVQILIRANGYPCHVTISTRSASLSSRIFARRDLPTTSKVGVSCRQEPLGVCRETWKHFTRRRPITATCRFGPPTPLKPSPPSSNMPKSTVLTPPFAICCRAQNWKLRYRQRLLAGLLAGRFLANSLSRHEPAAECAKIDGMDLSPAERQTVRYLVKSTPGDHQRDNETLVDEDSGADLVKKEECVSLSQKDHKYCDAKPESDQKK</sequence>
<dbReference type="EnsemblMetazoa" id="CJA42237b.1">
    <property type="protein sequence ID" value="CJA42237b.1"/>
    <property type="gene ID" value="WBGene00218085"/>
</dbReference>
<protein>
    <submittedName>
        <fullName evidence="2">Uncharacterized protein</fullName>
    </submittedName>
</protein>
<dbReference type="AlphaFoldDB" id="A0A8R1EQZ0"/>
<reference evidence="2" key="2">
    <citation type="submission" date="2022-06" db="UniProtKB">
        <authorList>
            <consortium name="EnsemblMetazoa"/>
        </authorList>
    </citation>
    <scope>IDENTIFICATION</scope>
    <source>
        <strain evidence="2">DF5081</strain>
    </source>
</reference>
<keyword evidence="3" id="KW-1185">Reference proteome</keyword>
<dbReference type="Proteomes" id="UP000005237">
    <property type="component" value="Unassembled WGS sequence"/>
</dbReference>
<feature type="coiled-coil region" evidence="1">
    <location>
        <begin position="32"/>
        <end position="66"/>
    </location>
</feature>
<reference evidence="3" key="1">
    <citation type="submission" date="2010-08" db="EMBL/GenBank/DDBJ databases">
        <authorList>
            <consortium name="Caenorhabditis japonica Sequencing Consortium"/>
            <person name="Wilson R.K."/>
        </authorList>
    </citation>
    <scope>NUCLEOTIDE SEQUENCE [LARGE SCALE GENOMIC DNA]</scope>
    <source>
        <strain evidence="3">DF5081</strain>
    </source>
</reference>
<accession>A0A8R1EQZ0</accession>
<evidence type="ECO:0000313" key="3">
    <source>
        <dbReference type="Proteomes" id="UP000005237"/>
    </source>
</evidence>
<name>A0A8R1EQZ0_CAEJA</name>
<evidence type="ECO:0000313" key="2">
    <source>
        <dbReference type="EnsemblMetazoa" id="CJA42237b.1"/>
    </source>
</evidence>
<evidence type="ECO:0000256" key="1">
    <source>
        <dbReference type="SAM" id="Coils"/>
    </source>
</evidence>
<proteinExistence type="predicted"/>